<feature type="transmembrane region" description="Helical" evidence="2">
    <location>
        <begin position="278"/>
        <end position="300"/>
    </location>
</feature>
<dbReference type="Gene3D" id="2.10.220.10">
    <property type="entry name" value="Hormone Receptor, Insulin-like Growth Factor Receptor 1, Chain A, domain 2"/>
    <property type="match status" value="1"/>
</dbReference>
<dbReference type="InterPro" id="IPR009030">
    <property type="entry name" value="Growth_fac_rcpt_cys_sf"/>
</dbReference>
<dbReference type="SUPFAM" id="SSF57184">
    <property type="entry name" value="Growth factor receptor domain"/>
    <property type="match status" value="1"/>
</dbReference>
<dbReference type="OrthoDB" id="18487at2759"/>
<evidence type="ECO:0000313" key="4">
    <source>
        <dbReference type="EMBL" id="KAH0577144.1"/>
    </source>
</evidence>
<keyword evidence="2" id="KW-0812">Transmembrane</keyword>
<keyword evidence="5" id="KW-1185">Reference proteome</keyword>
<gene>
    <name evidence="3" type="ORF">SS50377_16406</name>
    <name evidence="4" type="ORF">SS50377_20495</name>
</gene>
<reference evidence="4" key="2">
    <citation type="submission" date="2020-12" db="EMBL/GenBank/DDBJ databases">
        <title>New Spironucleus salmonicida genome in near-complete chromosomes.</title>
        <authorList>
            <person name="Xu F."/>
            <person name="Kurt Z."/>
            <person name="Jimenez-Gonzalez A."/>
            <person name="Astvaldsson A."/>
            <person name="Andersson J.O."/>
            <person name="Svard S.G."/>
        </authorList>
    </citation>
    <scope>NUCLEOTIDE SEQUENCE</scope>
    <source>
        <strain evidence="4">ATCC 50377</strain>
    </source>
</reference>
<protein>
    <submittedName>
        <fullName evidence="3">Cysteine-rich membrane protein 1</fullName>
    </submittedName>
    <submittedName>
        <fullName evidence="4">Cysteine-rich membrane protein 2</fullName>
    </submittedName>
</protein>
<dbReference type="InterPro" id="IPR006212">
    <property type="entry name" value="Furin_repeat"/>
</dbReference>
<feature type="compositionally biased region" description="Low complexity" evidence="1">
    <location>
        <begin position="239"/>
        <end position="252"/>
    </location>
</feature>
<evidence type="ECO:0000256" key="1">
    <source>
        <dbReference type="SAM" id="MobiDB-lite"/>
    </source>
</evidence>
<dbReference type="VEuPathDB" id="GiardiaDB:SS50377_20495"/>
<evidence type="ECO:0000313" key="3">
    <source>
        <dbReference type="EMBL" id="EST43789.1"/>
    </source>
</evidence>
<dbReference type="EMBL" id="AUWU02000001">
    <property type="protein sequence ID" value="KAH0577144.1"/>
    <property type="molecule type" value="Genomic_DNA"/>
</dbReference>
<keyword evidence="2" id="KW-0472">Membrane</keyword>
<sequence>MSKPCASGTDCDRREFCPAAAPQVCTACSKNCQLCTDLDECLGCQSGFLLVGGTCKACPSNCTICMRLDVCFVCNASTELVDGQCLPIPSICSTENPCPKGRYCAGTTCLPCPVTCAACSSATKCTECKVYAEMSTAQACIENCKQDFNQTCVNGTKVPCGGTEQITPCNCNILAENCRTCAPVSRSGAEPSECADCMAGYAIFRGSCSNCADGFVKVGKLCLSENQDNNEAGGDGDGSDTNTGGDGSDSNIGGDGSEGNTGSDTSDNISKSGVSNGIIAAITIGCLLFICSTVGIILYYMKKRSKKNQQAVFIEKKLAPAFIFNTDQIMTNK</sequence>
<organism evidence="3">
    <name type="scientific">Spironucleus salmonicida</name>
    <dbReference type="NCBI Taxonomy" id="348837"/>
    <lineage>
        <taxon>Eukaryota</taxon>
        <taxon>Metamonada</taxon>
        <taxon>Diplomonadida</taxon>
        <taxon>Hexamitidae</taxon>
        <taxon>Hexamitinae</taxon>
        <taxon>Spironucleus</taxon>
    </lineage>
</organism>
<dbReference type="SMART" id="SM00261">
    <property type="entry name" value="FU"/>
    <property type="match status" value="2"/>
</dbReference>
<name>V6LSM8_9EUKA</name>
<keyword evidence="2" id="KW-1133">Transmembrane helix</keyword>
<dbReference type="AlphaFoldDB" id="V6LSM8"/>
<evidence type="ECO:0000313" key="5">
    <source>
        <dbReference type="Proteomes" id="UP000018208"/>
    </source>
</evidence>
<reference evidence="3 4" key="1">
    <citation type="journal article" date="2014" name="PLoS Genet.">
        <title>The Genome of Spironucleus salmonicida Highlights a Fish Pathogen Adapted to Fluctuating Environments.</title>
        <authorList>
            <person name="Xu F."/>
            <person name="Jerlstrom-Hultqvist J."/>
            <person name="Einarsson E."/>
            <person name="Astvaldsson A."/>
            <person name="Svard S.G."/>
            <person name="Andersson J.O."/>
        </authorList>
    </citation>
    <scope>NUCLEOTIDE SEQUENCE</scope>
    <source>
        <strain evidence="4">ATCC 50377</strain>
    </source>
</reference>
<evidence type="ECO:0000256" key="2">
    <source>
        <dbReference type="SAM" id="Phobius"/>
    </source>
</evidence>
<accession>V6LSM8</accession>
<feature type="region of interest" description="Disordered" evidence="1">
    <location>
        <begin position="230"/>
        <end position="267"/>
    </location>
</feature>
<dbReference type="EMBL" id="KI546133">
    <property type="protein sequence ID" value="EST43789.1"/>
    <property type="molecule type" value="Genomic_DNA"/>
</dbReference>
<dbReference type="Proteomes" id="UP000018208">
    <property type="component" value="Unassembled WGS sequence"/>
</dbReference>
<proteinExistence type="predicted"/>